<comment type="similarity">
    <text evidence="1">Belongs to the methyltransferase superfamily.</text>
</comment>
<dbReference type="Pfam" id="PF08241">
    <property type="entry name" value="Methyltransf_11"/>
    <property type="match status" value="1"/>
</dbReference>
<dbReference type="InterPro" id="IPR051052">
    <property type="entry name" value="Diverse_substrate_MTase"/>
</dbReference>
<dbReference type="PANTHER" id="PTHR44942:SF4">
    <property type="entry name" value="METHYLTRANSFERASE TYPE 11 DOMAIN-CONTAINING PROTEIN"/>
    <property type="match status" value="1"/>
</dbReference>
<dbReference type="GO" id="GO:0032259">
    <property type="term" value="P:methylation"/>
    <property type="evidence" value="ECO:0007669"/>
    <property type="project" value="UniProtKB-KW"/>
</dbReference>
<dbReference type="AlphaFoldDB" id="A0A9D1RSA9"/>
<dbReference type="Gene3D" id="3.40.50.150">
    <property type="entry name" value="Vaccinia Virus protein VP39"/>
    <property type="match status" value="1"/>
</dbReference>
<dbReference type="InterPro" id="IPR013216">
    <property type="entry name" value="Methyltransf_11"/>
</dbReference>
<dbReference type="EMBL" id="DXGC01000126">
    <property type="protein sequence ID" value="HIW92867.1"/>
    <property type="molecule type" value="Genomic_DNA"/>
</dbReference>
<keyword evidence="2 5" id="KW-0489">Methyltransferase</keyword>
<name>A0A9D1RSA9_9CORY</name>
<gene>
    <name evidence="5" type="ORF">H9870_14535</name>
</gene>
<dbReference type="GO" id="GO:0008757">
    <property type="term" value="F:S-adenosylmethionine-dependent methyltransferase activity"/>
    <property type="evidence" value="ECO:0007669"/>
    <property type="project" value="InterPro"/>
</dbReference>
<evidence type="ECO:0000256" key="1">
    <source>
        <dbReference type="ARBA" id="ARBA00008361"/>
    </source>
</evidence>
<evidence type="ECO:0000256" key="3">
    <source>
        <dbReference type="ARBA" id="ARBA00022679"/>
    </source>
</evidence>
<comment type="caution">
    <text evidence="5">The sequence shown here is derived from an EMBL/GenBank/DDBJ whole genome shotgun (WGS) entry which is preliminary data.</text>
</comment>
<dbReference type="CDD" id="cd02440">
    <property type="entry name" value="AdoMet_MTases"/>
    <property type="match status" value="1"/>
</dbReference>
<reference evidence="5" key="2">
    <citation type="submission" date="2021-04" db="EMBL/GenBank/DDBJ databases">
        <authorList>
            <person name="Gilroy R."/>
        </authorList>
    </citation>
    <scope>NUCLEOTIDE SEQUENCE</scope>
    <source>
        <strain evidence="5">CHK32-1732</strain>
    </source>
</reference>
<accession>A0A9D1RSA9</accession>
<evidence type="ECO:0000313" key="6">
    <source>
        <dbReference type="Proteomes" id="UP000824190"/>
    </source>
</evidence>
<keyword evidence="3" id="KW-0808">Transferase</keyword>
<feature type="domain" description="Methyltransferase type 11" evidence="4">
    <location>
        <begin position="44"/>
        <end position="132"/>
    </location>
</feature>
<dbReference type="InterPro" id="IPR029063">
    <property type="entry name" value="SAM-dependent_MTases_sf"/>
</dbReference>
<protein>
    <submittedName>
        <fullName evidence="5">Class I SAM-dependent methyltransferase</fullName>
    </submittedName>
</protein>
<sequence length="252" mass="27973">MTDQSSVPSNWFTGGAEYATFRPSYPTQVSSFLADLVPSTGLALDVGCGTGQLSSQLADYFDKVVGIDPSESQVAAAVEHPNIAYQVASAESLPLEDGSADLVTAAQAAHWFSLPDFYEEARRVGREGALIALVSYGILRIDDQDVQERFGRFYYDEIGQFWDPERKYVEEGYRTLSFPFEEIEAPELSIDADLDREAFLGYIGTWSAVRKAEQEGRSDIFQAFSEDIVEIWGDNGRPRLVSWPVAVRVGRL</sequence>
<evidence type="ECO:0000313" key="5">
    <source>
        <dbReference type="EMBL" id="HIW92867.1"/>
    </source>
</evidence>
<dbReference type="SUPFAM" id="SSF53335">
    <property type="entry name" value="S-adenosyl-L-methionine-dependent methyltransferases"/>
    <property type="match status" value="1"/>
</dbReference>
<reference evidence="5" key="1">
    <citation type="journal article" date="2021" name="PeerJ">
        <title>Extensive microbial diversity within the chicken gut microbiome revealed by metagenomics and culture.</title>
        <authorList>
            <person name="Gilroy R."/>
            <person name="Ravi A."/>
            <person name="Getino M."/>
            <person name="Pursley I."/>
            <person name="Horton D.L."/>
            <person name="Alikhan N.F."/>
            <person name="Baker D."/>
            <person name="Gharbi K."/>
            <person name="Hall N."/>
            <person name="Watson M."/>
            <person name="Adriaenssens E.M."/>
            <person name="Foster-Nyarko E."/>
            <person name="Jarju S."/>
            <person name="Secka A."/>
            <person name="Antonio M."/>
            <person name="Oren A."/>
            <person name="Chaudhuri R.R."/>
            <person name="La Ragione R."/>
            <person name="Hildebrand F."/>
            <person name="Pallen M.J."/>
        </authorList>
    </citation>
    <scope>NUCLEOTIDE SEQUENCE</scope>
    <source>
        <strain evidence="5">CHK32-1732</strain>
    </source>
</reference>
<evidence type="ECO:0000259" key="4">
    <source>
        <dbReference type="Pfam" id="PF08241"/>
    </source>
</evidence>
<organism evidence="5 6">
    <name type="scientific">Candidatus Corynebacterium avicola</name>
    <dbReference type="NCBI Taxonomy" id="2838527"/>
    <lineage>
        <taxon>Bacteria</taxon>
        <taxon>Bacillati</taxon>
        <taxon>Actinomycetota</taxon>
        <taxon>Actinomycetes</taxon>
        <taxon>Mycobacteriales</taxon>
        <taxon>Corynebacteriaceae</taxon>
        <taxon>Corynebacterium</taxon>
    </lineage>
</organism>
<proteinExistence type="inferred from homology"/>
<evidence type="ECO:0000256" key="2">
    <source>
        <dbReference type="ARBA" id="ARBA00022603"/>
    </source>
</evidence>
<dbReference type="Proteomes" id="UP000824190">
    <property type="component" value="Unassembled WGS sequence"/>
</dbReference>
<dbReference type="PANTHER" id="PTHR44942">
    <property type="entry name" value="METHYLTRANSF_11 DOMAIN-CONTAINING PROTEIN"/>
    <property type="match status" value="1"/>
</dbReference>